<dbReference type="Proteomes" id="UP001157418">
    <property type="component" value="Unassembled WGS sequence"/>
</dbReference>
<feature type="domain" description="F-box" evidence="1">
    <location>
        <begin position="29"/>
        <end position="62"/>
    </location>
</feature>
<keyword evidence="3" id="KW-1185">Reference proteome</keyword>
<dbReference type="Pfam" id="PF00646">
    <property type="entry name" value="F-box"/>
    <property type="match status" value="1"/>
</dbReference>
<gene>
    <name evidence="2" type="ORF">LVIROSA_LOCUS3901</name>
</gene>
<protein>
    <recommendedName>
        <fullName evidence="1">F-box domain-containing protein</fullName>
    </recommendedName>
</protein>
<dbReference type="PANTHER" id="PTHR45463">
    <property type="entry name" value="OS09G0392200 PROTEIN"/>
    <property type="match status" value="1"/>
</dbReference>
<organism evidence="2 3">
    <name type="scientific">Lactuca virosa</name>
    <dbReference type="NCBI Taxonomy" id="75947"/>
    <lineage>
        <taxon>Eukaryota</taxon>
        <taxon>Viridiplantae</taxon>
        <taxon>Streptophyta</taxon>
        <taxon>Embryophyta</taxon>
        <taxon>Tracheophyta</taxon>
        <taxon>Spermatophyta</taxon>
        <taxon>Magnoliopsida</taxon>
        <taxon>eudicotyledons</taxon>
        <taxon>Gunneridae</taxon>
        <taxon>Pentapetalae</taxon>
        <taxon>asterids</taxon>
        <taxon>campanulids</taxon>
        <taxon>Asterales</taxon>
        <taxon>Asteraceae</taxon>
        <taxon>Cichorioideae</taxon>
        <taxon>Cichorieae</taxon>
        <taxon>Lactucinae</taxon>
        <taxon>Lactuca</taxon>
    </lineage>
</organism>
<reference evidence="2 3" key="1">
    <citation type="submission" date="2022-01" db="EMBL/GenBank/DDBJ databases">
        <authorList>
            <person name="Xiong W."/>
            <person name="Schranz E."/>
        </authorList>
    </citation>
    <scope>NUCLEOTIDE SEQUENCE [LARGE SCALE GENOMIC DNA]</scope>
</reference>
<dbReference type="EMBL" id="CAKMRJ010000002">
    <property type="protein sequence ID" value="CAH1416114.1"/>
    <property type="molecule type" value="Genomic_DNA"/>
</dbReference>
<dbReference type="Gene3D" id="1.20.1280.50">
    <property type="match status" value="1"/>
</dbReference>
<comment type="caution">
    <text evidence="2">The sequence shown here is derived from an EMBL/GenBank/DDBJ whole genome shotgun (WGS) entry which is preliminary data.</text>
</comment>
<evidence type="ECO:0000313" key="2">
    <source>
        <dbReference type="EMBL" id="CAH1416114.1"/>
    </source>
</evidence>
<dbReference type="SUPFAM" id="SSF81383">
    <property type="entry name" value="F-box domain"/>
    <property type="match status" value="1"/>
</dbReference>
<dbReference type="InterPro" id="IPR001810">
    <property type="entry name" value="F-box_dom"/>
</dbReference>
<dbReference type="InterPro" id="IPR036047">
    <property type="entry name" value="F-box-like_dom_sf"/>
</dbReference>
<evidence type="ECO:0000313" key="3">
    <source>
        <dbReference type="Proteomes" id="UP001157418"/>
    </source>
</evidence>
<dbReference type="PANTHER" id="PTHR45463:SF8">
    <property type="entry name" value="OS09G0392200 PROTEIN"/>
    <property type="match status" value="1"/>
</dbReference>
<evidence type="ECO:0000259" key="1">
    <source>
        <dbReference type="Pfam" id="PF00646"/>
    </source>
</evidence>
<dbReference type="AlphaFoldDB" id="A0AAU9LRN9"/>
<name>A0AAU9LRN9_9ASTR</name>
<proteinExistence type="predicted"/>
<sequence>MVKDRSKTRKQNCDTSTSTLTDNCDLRPWSDLSHDVLYLVTIKLGVVDCISFSGVCKSWRSFTLFKKKKFMASKPRMLIWISAYAHEKNYCYLADVEERVFRTSLPHFRGRTCVRSTCGYLIILWKETKDLCLVNPITRHQIHFHNVYFCVDANCKIGVRAILVFSPTIFG</sequence>
<accession>A0AAU9LRN9</accession>